<sequence>MHRLDLSSNSAMIHSSNLPCPWLEANVLWKDFVVSIRFLRSDFHG</sequence>
<gene>
    <name evidence="1" type="ORF">Q31b_27920</name>
</gene>
<name>A0A5C6DXG6_9BACT</name>
<reference evidence="1 2" key="1">
    <citation type="submission" date="2019-02" db="EMBL/GenBank/DDBJ databases">
        <title>Deep-cultivation of Planctomycetes and their phenomic and genomic characterization uncovers novel biology.</title>
        <authorList>
            <person name="Wiegand S."/>
            <person name="Jogler M."/>
            <person name="Boedeker C."/>
            <person name="Pinto D."/>
            <person name="Vollmers J."/>
            <person name="Rivas-Marin E."/>
            <person name="Kohn T."/>
            <person name="Peeters S.H."/>
            <person name="Heuer A."/>
            <person name="Rast P."/>
            <person name="Oberbeckmann S."/>
            <person name="Bunk B."/>
            <person name="Jeske O."/>
            <person name="Meyerdierks A."/>
            <person name="Storesund J.E."/>
            <person name="Kallscheuer N."/>
            <person name="Luecker S."/>
            <person name="Lage O.M."/>
            <person name="Pohl T."/>
            <person name="Merkel B.J."/>
            <person name="Hornburger P."/>
            <person name="Mueller R.-W."/>
            <person name="Bruemmer F."/>
            <person name="Labrenz M."/>
            <person name="Spormann A.M."/>
            <person name="Op Den Camp H."/>
            <person name="Overmann J."/>
            <person name="Amann R."/>
            <person name="Jetten M.S.M."/>
            <person name="Mascher T."/>
            <person name="Medema M.H."/>
            <person name="Devos D.P."/>
            <person name="Kaster A.-K."/>
            <person name="Ovreas L."/>
            <person name="Rohde M."/>
            <person name="Galperin M.Y."/>
            <person name="Jogler C."/>
        </authorList>
    </citation>
    <scope>NUCLEOTIDE SEQUENCE [LARGE SCALE GENOMIC DNA]</scope>
    <source>
        <strain evidence="1 2">Q31b</strain>
    </source>
</reference>
<keyword evidence="2" id="KW-1185">Reference proteome</keyword>
<accession>A0A5C6DXG6</accession>
<proteinExistence type="predicted"/>
<dbReference type="Proteomes" id="UP000315471">
    <property type="component" value="Unassembled WGS sequence"/>
</dbReference>
<dbReference type="EMBL" id="SJPY01000004">
    <property type="protein sequence ID" value="TWU41348.1"/>
    <property type="molecule type" value="Genomic_DNA"/>
</dbReference>
<comment type="caution">
    <text evidence="1">The sequence shown here is derived from an EMBL/GenBank/DDBJ whole genome shotgun (WGS) entry which is preliminary data.</text>
</comment>
<organism evidence="1 2">
    <name type="scientific">Novipirellula aureliae</name>
    <dbReference type="NCBI Taxonomy" id="2527966"/>
    <lineage>
        <taxon>Bacteria</taxon>
        <taxon>Pseudomonadati</taxon>
        <taxon>Planctomycetota</taxon>
        <taxon>Planctomycetia</taxon>
        <taxon>Pirellulales</taxon>
        <taxon>Pirellulaceae</taxon>
        <taxon>Novipirellula</taxon>
    </lineage>
</organism>
<protein>
    <submittedName>
        <fullName evidence="1">Uncharacterized protein</fullName>
    </submittedName>
</protein>
<dbReference type="AlphaFoldDB" id="A0A5C6DXG6"/>
<evidence type="ECO:0000313" key="2">
    <source>
        <dbReference type="Proteomes" id="UP000315471"/>
    </source>
</evidence>
<evidence type="ECO:0000313" key="1">
    <source>
        <dbReference type="EMBL" id="TWU41348.1"/>
    </source>
</evidence>